<name>A0A316F2T8_9BURK</name>
<comment type="similarity">
    <text evidence="1">Belongs to the DprA/Smf family.</text>
</comment>
<protein>
    <submittedName>
        <fullName evidence="5">DNA protecting protein DprA</fullName>
    </submittedName>
</protein>
<dbReference type="AlphaFoldDB" id="A0A316F2T8"/>
<dbReference type="Pfam" id="PF17782">
    <property type="entry name" value="WHD_DprA"/>
    <property type="match status" value="1"/>
</dbReference>
<organism evidence="5 6">
    <name type="scientific">Cupriavidus plantarum</name>
    <dbReference type="NCBI Taxonomy" id="942865"/>
    <lineage>
        <taxon>Bacteria</taxon>
        <taxon>Pseudomonadati</taxon>
        <taxon>Pseudomonadota</taxon>
        <taxon>Betaproteobacteria</taxon>
        <taxon>Burkholderiales</taxon>
        <taxon>Burkholderiaceae</taxon>
        <taxon>Cupriavidus</taxon>
    </lineage>
</organism>
<evidence type="ECO:0000313" key="6">
    <source>
        <dbReference type="Proteomes" id="UP000245754"/>
    </source>
</evidence>
<accession>A0A316F2T8</accession>
<feature type="compositionally biased region" description="Low complexity" evidence="2">
    <location>
        <begin position="8"/>
        <end position="24"/>
    </location>
</feature>
<dbReference type="GO" id="GO:0009294">
    <property type="term" value="P:DNA-mediated transformation"/>
    <property type="evidence" value="ECO:0007669"/>
    <property type="project" value="InterPro"/>
</dbReference>
<gene>
    <name evidence="5" type="ORF">C7419_1012873</name>
</gene>
<dbReference type="Gene3D" id="1.10.10.10">
    <property type="entry name" value="Winged helix-like DNA-binding domain superfamily/Winged helix DNA-binding domain"/>
    <property type="match status" value="1"/>
</dbReference>
<feature type="region of interest" description="Disordered" evidence="2">
    <location>
        <begin position="1"/>
        <end position="24"/>
    </location>
</feature>
<keyword evidence="6" id="KW-1185">Reference proteome</keyword>
<evidence type="ECO:0000256" key="1">
    <source>
        <dbReference type="ARBA" id="ARBA00006525"/>
    </source>
</evidence>
<dbReference type="InterPro" id="IPR041614">
    <property type="entry name" value="DprA_WH"/>
</dbReference>
<dbReference type="InterPro" id="IPR003488">
    <property type="entry name" value="DprA"/>
</dbReference>
<dbReference type="PANTHER" id="PTHR43022">
    <property type="entry name" value="PROTEIN SMF"/>
    <property type="match status" value="1"/>
</dbReference>
<dbReference type="InterPro" id="IPR057666">
    <property type="entry name" value="DrpA_SLOG"/>
</dbReference>
<evidence type="ECO:0000313" key="5">
    <source>
        <dbReference type="EMBL" id="PWK38971.1"/>
    </source>
</evidence>
<dbReference type="PANTHER" id="PTHR43022:SF1">
    <property type="entry name" value="PROTEIN SMF"/>
    <property type="match status" value="1"/>
</dbReference>
<dbReference type="Proteomes" id="UP000245754">
    <property type="component" value="Unassembled WGS sequence"/>
</dbReference>
<feature type="domain" description="Smf/DprA SLOG" evidence="3">
    <location>
        <begin position="108"/>
        <end position="316"/>
    </location>
</feature>
<evidence type="ECO:0000256" key="2">
    <source>
        <dbReference type="SAM" id="MobiDB-lite"/>
    </source>
</evidence>
<dbReference type="InterPro" id="IPR036388">
    <property type="entry name" value="WH-like_DNA-bd_sf"/>
</dbReference>
<evidence type="ECO:0000259" key="4">
    <source>
        <dbReference type="Pfam" id="PF17782"/>
    </source>
</evidence>
<feature type="domain" description="DprA winged helix" evidence="4">
    <location>
        <begin position="333"/>
        <end position="388"/>
    </location>
</feature>
<dbReference type="Gene3D" id="3.40.50.450">
    <property type="match status" value="1"/>
</dbReference>
<dbReference type="RefSeq" id="WP_373561921.1">
    <property type="nucleotide sequence ID" value="NZ_QGGT01000001.1"/>
</dbReference>
<proteinExistence type="inferred from homology"/>
<comment type="caution">
    <text evidence="5">The sequence shown here is derived from an EMBL/GenBank/DDBJ whole genome shotgun (WGS) entry which is preliminary data.</text>
</comment>
<dbReference type="Pfam" id="PF02481">
    <property type="entry name" value="DNA_processg_A"/>
    <property type="match status" value="1"/>
</dbReference>
<evidence type="ECO:0000259" key="3">
    <source>
        <dbReference type="Pfam" id="PF02481"/>
    </source>
</evidence>
<sequence length="398" mass="41176">MTRDSRADLPALSPLAPSAPDPDAGALTDAEVAAWLRLAATPGLGPVGARRLLAAFGLPERVLAQDAARLGAHVPADVVRALLAPPDDAMAALIDRTLAWRDAPHHHLLTLADAAYPARLFDLHDPPPLLYVNGHLDTLARPALAIVGARKATDQGRQDAESFAAAFSRVGLAVISGLALGVDAAAHAGGLSGPGGTVAVIGTGADIVYPARHRDLAHAVAAHGAIVSEFPLGTRAVGHHFPRRNRIIAALSRGVLVIEAAERSGSLITARLAAELGREVLAVPGSIHSALSRGGHRLIRDGARLVEAPADVFEEFTDLNLPPAGTTLVAAGDAAGRTQCSDTLGAALAYDPVTLDDICARSGMRPDTVATALLELELAGAVERLPGNRYRRCSRIGR</sequence>
<reference evidence="5 6" key="1">
    <citation type="submission" date="2018-05" db="EMBL/GenBank/DDBJ databases">
        <title>Genomic Encyclopedia of Type Strains, Phase IV (KMG-V): Genome sequencing to study the core and pangenomes of soil and plant-associated prokaryotes.</title>
        <authorList>
            <person name="Whitman W."/>
        </authorList>
    </citation>
    <scope>NUCLEOTIDE SEQUENCE [LARGE SCALE GENOMIC DNA]</scope>
    <source>
        <strain evidence="5 6">SLV-132</strain>
    </source>
</reference>
<dbReference type="EMBL" id="QGGT01000001">
    <property type="protein sequence ID" value="PWK38971.1"/>
    <property type="molecule type" value="Genomic_DNA"/>
</dbReference>
<dbReference type="NCBIfam" id="TIGR00732">
    <property type="entry name" value="dprA"/>
    <property type="match status" value="1"/>
</dbReference>
<dbReference type="SUPFAM" id="SSF102405">
    <property type="entry name" value="MCP/YpsA-like"/>
    <property type="match status" value="1"/>
</dbReference>